<dbReference type="RefSeq" id="XP_022462480.1">
    <property type="nucleotide sequence ID" value="XM_022610041.1"/>
</dbReference>
<dbReference type="eggNOG" id="KOG4727">
    <property type="taxonomic scope" value="Eukaryota"/>
</dbReference>
<dbReference type="GeneID" id="34523869"/>
<proteinExistence type="predicted"/>
<reference evidence="6 7" key="1">
    <citation type="journal article" date="2011" name="Proc. Natl. Acad. Sci. U.S.A.">
        <title>Evolutionary erosion of yeast sex chromosomes by mating-type switching accidents.</title>
        <authorList>
            <person name="Gordon J.L."/>
            <person name="Armisen D."/>
            <person name="Proux-Wera E."/>
            <person name="Oheigeartaigh S.S."/>
            <person name="Byrne K.P."/>
            <person name="Wolfe K.H."/>
        </authorList>
    </citation>
    <scope>NUCLEOTIDE SEQUENCE [LARGE SCALE GENOMIC DNA]</scope>
    <source>
        <strain evidence="7">ATCC MYA-139 / BCRC 22969 / CBS 8797 / CCRC 22969 / KCTC 17520 / NBRC 10181 / NCYC 3082</strain>
    </source>
</reference>
<evidence type="ECO:0000256" key="2">
    <source>
        <dbReference type="ARBA" id="ARBA00022771"/>
    </source>
</evidence>
<evidence type="ECO:0000313" key="6">
    <source>
        <dbReference type="EMBL" id="CCK68234.1"/>
    </source>
</evidence>
<dbReference type="GO" id="GO:0000398">
    <property type="term" value="P:mRNA splicing, via spliceosome"/>
    <property type="evidence" value="ECO:0007669"/>
    <property type="project" value="EnsemblFungi"/>
</dbReference>
<dbReference type="HOGENOM" id="CLU_067237_2_1_1"/>
<feature type="domain" description="C2H2-type" evidence="5">
    <location>
        <begin position="75"/>
        <end position="99"/>
    </location>
</feature>
<name>J7S2L1_HUIN7</name>
<reference evidence="7" key="2">
    <citation type="submission" date="2012-08" db="EMBL/GenBank/DDBJ databases">
        <title>Genome sequence of Kazachstania naganishii.</title>
        <authorList>
            <person name="Gordon J.L."/>
            <person name="Armisen D."/>
            <person name="Proux-Wera E."/>
            <person name="OhEigeartaigh S.S."/>
            <person name="Byrne K.P."/>
            <person name="Wolfe K.H."/>
        </authorList>
    </citation>
    <scope>NUCLEOTIDE SEQUENCE [LARGE SCALE GENOMIC DNA]</scope>
    <source>
        <strain evidence="7">ATCC MYA-139 / BCRC 22969 / CBS 8797 / CCRC 22969 / KCTC 17520 / NBRC 10181 / NCYC 3082</strain>
    </source>
</reference>
<dbReference type="Pfam" id="PF12874">
    <property type="entry name" value="zf-met"/>
    <property type="match status" value="1"/>
</dbReference>
<dbReference type="EMBL" id="HE978314">
    <property type="protein sequence ID" value="CCK68234.1"/>
    <property type="molecule type" value="Genomic_DNA"/>
</dbReference>
<organism evidence="6 7">
    <name type="scientific">Huiozyma naganishii (strain ATCC MYA-139 / BCRC 22969 / CBS 8797 / KCTC 17520 / NBRC 10181 / NCYC 3082 / Yp74L-3)</name>
    <name type="common">Yeast</name>
    <name type="synonym">Kazachstania naganishii</name>
    <dbReference type="NCBI Taxonomy" id="1071383"/>
    <lineage>
        <taxon>Eukaryota</taxon>
        <taxon>Fungi</taxon>
        <taxon>Dikarya</taxon>
        <taxon>Ascomycota</taxon>
        <taxon>Saccharomycotina</taxon>
        <taxon>Saccharomycetes</taxon>
        <taxon>Saccharomycetales</taxon>
        <taxon>Saccharomycetaceae</taxon>
        <taxon>Huiozyma</taxon>
    </lineage>
</organism>
<dbReference type="GO" id="GO:0046540">
    <property type="term" value="C:U4/U6 x U5 tri-snRNP complex"/>
    <property type="evidence" value="ECO:0007669"/>
    <property type="project" value="EnsemblFungi"/>
</dbReference>
<gene>
    <name evidence="6" type="primary">KNAG0A05700</name>
    <name evidence="6" type="ordered locus">KNAG_0A05700</name>
</gene>
<dbReference type="STRING" id="1071383.J7S2L1"/>
<dbReference type="InterPro" id="IPR036236">
    <property type="entry name" value="Znf_C2H2_sf"/>
</dbReference>
<evidence type="ECO:0000256" key="1">
    <source>
        <dbReference type="ARBA" id="ARBA00022723"/>
    </source>
</evidence>
<dbReference type="InterPro" id="IPR013087">
    <property type="entry name" value="Znf_C2H2_type"/>
</dbReference>
<dbReference type="InterPro" id="IPR040107">
    <property type="entry name" value="Snu23"/>
</dbReference>
<dbReference type="GO" id="GO:0005681">
    <property type="term" value="C:spliceosomal complex"/>
    <property type="evidence" value="ECO:0007669"/>
    <property type="project" value="InterPro"/>
</dbReference>
<dbReference type="PANTHER" id="PTHR45986">
    <property type="entry name" value="ZINC FINGER MATRIN-TYPE PROTEIN 2"/>
    <property type="match status" value="1"/>
</dbReference>
<dbReference type="KEGG" id="kng:KNAG_0A05700"/>
<protein>
    <recommendedName>
        <fullName evidence="5">C2H2-type domain-containing protein</fullName>
    </recommendedName>
</protein>
<sequence>MSDFGRRTWDKSQYVGQGNAGTEWNLSEDALQQLKWKYTHPHELLSHEVSQLNKRVLGAGAGAGTTGKRGKQFGFYCELCDVTVKDSLQFADHLNHPAHRVMFETVLGEPLILEQRDNDDIPIDEFAEQYGELVGKFVRAHSTTVPAARRDNRAKRPKKNSIDMPSSEVGNVMGFASFGAK</sequence>
<keyword evidence="7" id="KW-1185">Reference proteome</keyword>
<dbReference type="SUPFAM" id="SSF57667">
    <property type="entry name" value="beta-beta-alpha zinc fingers"/>
    <property type="match status" value="1"/>
</dbReference>
<keyword evidence="4" id="KW-0539">Nucleus</keyword>
<dbReference type="OrthoDB" id="30343at2759"/>
<evidence type="ECO:0000259" key="5">
    <source>
        <dbReference type="Pfam" id="PF12874"/>
    </source>
</evidence>
<keyword evidence="1" id="KW-0479">Metal-binding</keyword>
<dbReference type="Proteomes" id="UP000006310">
    <property type="component" value="Chromosome 1"/>
</dbReference>
<evidence type="ECO:0000256" key="4">
    <source>
        <dbReference type="ARBA" id="ARBA00023242"/>
    </source>
</evidence>
<accession>J7S2L1</accession>
<dbReference type="AlphaFoldDB" id="J7S2L1"/>
<dbReference type="OMA" id="HKIHQIK"/>
<keyword evidence="2" id="KW-0863">Zinc-finger</keyword>
<dbReference type="PANTHER" id="PTHR45986:SF1">
    <property type="entry name" value="ZINC FINGER MATRIN-TYPE PROTEIN 2"/>
    <property type="match status" value="1"/>
</dbReference>
<keyword evidence="3" id="KW-0862">Zinc</keyword>
<evidence type="ECO:0000256" key="3">
    <source>
        <dbReference type="ARBA" id="ARBA00022833"/>
    </source>
</evidence>
<dbReference type="GO" id="GO:0008270">
    <property type="term" value="F:zinc ion binding"/>
    <property type="evidence" value="ECO:0007669"/>
    <property type="project" value="UniProtKB-KW"/>
</dbReference>
<evidence type="ECO:0000313" key="7">
    <source>
        <dbReference type="Proteomes" id="UP000006310"/>
    </source>
</evidence>